<organism evidence="2 3">
    <name type="scientific">Candidatus Anoxymicrobium japonicum</name>
    <dbReference type="NCBI Taxonomy" id="2013648"/>
    <lineage>
        <taxon>Bacteria</taxon>
        <taxon>Bacillati</taxon>
        <taxon>Actinomycetota</taxon>
        <taxon>Candidatus Geothermincolia</taxon>
        <taxon>Candidatus Geothermincolales</taxon>
        <taxon>Candidatus Anoxymicrobiaceae</taxon>
        <taxon>Candidatus Anoxymicrobium</taxon>
    </lineage>
</organism>
<dbReference type="EMBL" id="PHEX01000021">
    <property type="protein sequence ID" value="PKQ28326.1"/>
    <property type="molecule type" value="Genomic_DNA"/>
</dbReference>
<dbReference type="AlphaFoldDB" id="A0A2N3G6J2"/>
<accession>A0A2N3G6J2</accession>
<evidence type="ECO:0000259" key="1">
    <source>
        <dbReference type="Pfam" id="PF05168"/>
    </source>
</evidence>
<reference evidence="2 3" key="1">
    <citation type="journal article" date="2017" name="ISME J.">
        <title>Potential for microbial H2 and metal transformations associated with novel bacteria and archaea in deep terrestrial subsurface sediments.</title>
        <authorList>
            <person name="Hernsdorf A.W."/>
            <person name="Amano Y."/>
            <person name="Miyakawa K."/>
            <person name="Ise K."/>
            <person name="Suzuki Y."/>
            <person name="Anantharaman K."/>
            <person name="Probst A."/>
            <person name="Burstein D."/>
            <person name="Thomas B.C."/>
            <person name="Banfield J.F."/>
        </authorList>
    </citation>
    <scope>NUCLEOTIDE SEQUENCE [LARGE SCALE GENOMIC DNA]</scope>
    <source>
        <strain evidence="2">HGW-Actinobacteria-3</strain>
    </source>
</reference>
<evidence type="ECO:0000313" key="2">
    <source>
        <dbReference type="EMBL" id="PKQ28326.1"/>
    </source>
</evidence>
<proteinExistence type="predicted"/>
<dbReference type="Proteomes" id="UP000233654">
    <property type="component" value="Unassembled WGS sequence"/>
</dbReference>
<sequence length="131" mass="15028">MVSKKTLAIEEAKAYIRSAKANLDRGDENQCIDSLFYAYEHIANVLVVRQFGKPTKDHREKLNALGRAYREGRISSEEHEACKRVGSLRNFAQQSPYDDVAVIRLKKGEVGRLYESIVKLVDRIEKDKEDE</sequence>
<comment type="caution">
    <text evidence="2">The sequence shown here is derived from an EMBL/GenBank/DDBJ whole genome shotgun (WGS) entry which is preliminary data.</text>
</comment>
<gene>
    <name evidence="2" type="ORF">CVT63_03390</name>
</gene>
<dbReference type="Pfam" id="PF05168">
    <property type="entry name" value="HEPN"/>
    <property type="match status" value="1"/>
</dbReference>
<feature type="domain" description="HEPN" evidence="1">
    <location>
        <begin position="9"/>
        <end position="124"/>
    </location>
</feature>
<evidence type="ECO:0000313" key="3">
    <source>
        <dbReference type="Proteomes" id="UP000233654"/>
    </source>
</evidence>
<protein>
    <recommendedName>
        <fullName evidence="1">HEPN domain-containing protein</fullName>
    </recommendedName>
</protein>
<name>A0A2N3G6J2_9ACTN</name>
<dbReference type="InterPro" id="IPR007842">
    <property type="entry name" value="HEPN_dom"/>
</dbReference>
<dbReference type="Gene3D" id="1.20.120.330">
    <property type="entry name" value="Nucleotidyltransferases domain 2"/>
    <property type="match status" value="1"/>
</dbReference>